<keyword evidence="4" id="KW-0539">Nucleus</keyword>
<keyword evidence="3" id="KW-0238">DNA-binding</keyword>
<evidence type="ECO:0000256" key="2">
    <source>
        <dbReference type="ARBA" id="ARBA00010291"/>
    </source>
</evidence>
<feature type="domain" description="Mif2/CENP-C cupin" evidence="8">
    <location>
        <begin position="707"/>
        <end position="792"/>
    </location>
</feature>
<feature type="compositionally biased region" description="Polar residues" evidence="7">
    <location>
        <begin position="271"/>
        <end position="286"/>
    </location>
</feature>
<dbReference type="FunFam" id="2.60.120.10:FF:000033">
    <property type="entry name" value="Centromere protein C 1"/>
    <property type="match status" value="1"/>
</dbReference>
<evidence type="ECO:0000256" key="5">
    <source>
        <dbReference type="ARBA" id="ARBA00057947"/>
    </source>
</evidence>
<dbReference type="InterPro" id="IPR011051">
    <property type="entry name" value="RmlC_Cupin_sf"/>
</dbReference>
<dbReference type="GO" id="GO:0051455">
    <property type="term" value="P:spindle attachment to meiosis I kinetochore"/>
    <property type="evidence" value="ECO:0007669"/>
    <property type="project" value="TreeGrafter"/>
</dbReference>
<dbReference type="EMBL" id="JAHFYH010000009">
    <property type="protein sequence ID" value="KAH0228056.1"/>
    <property type="molecule type" value="Genomic_DNA"/>
</dbReference>
<evidence type="ECO:0000256" key="4">
    <source>
        <dbReference type="ARBA" id="ARBA00023242"/>
    </source>
</evidence>
<feature type="domain" description="Mif2 N-terminal" evidence="9">
    <location>
        <begin position="27"/>
        <end position="183"/>
    </location>
</feature>
<dbReference type="InterPro" id="IPR025974">
    <property type="entry name" value="Mif2/CENP-C_cupin"/>
</dbReference>
<accession>A0A9P8GLD4</accession>
<proteinExistence type="inferred from homology"/>
<dbReference type="OrthoDB" id="1939643at2759"/>
<evidence type="ECO:0000256" key="3">
    <source>
        <dbReference type="ARBA" id="ARBA00023125"/>
    </source>
</evidence>
<evidence type="ECO:0000256" key="6">
    <source>
        <dbReference type="ARBA" id="ARBA00075033"/>
    </source>
</evidence>
<feature type="compositionally biased region" description="Low complexity" evidence="7">
    <location>
        <begin position="70"/>
        <end position="84"/>
    </location>
</feature>
<gene>
    <name evidence="10" type="ORF">KCV03_g2063</name>
</gene>
<dbReference type="PANTHER" id="PTHR16684">
    <property type="entry name" value="CENTROMERE PROTEIN C"/>
    <property type="match status" value="1"/>
</dbReference>
<evidence type="ECO:0000313" key="11">
    <source>
        <dbReference type="Proteomes" id="UP000767238"/>
    </source>
</evidence>
<dbReference type="GO" id="GO:0005634">
    <property type="term" value="C:nucleus"/>
    <property type="evidence" value="ECO:0007669"/>
    <property type="project" value="UniProtKB-SubCell"/>
</dbReference>
<dbReference type="AlphaFoldDB" id="A0A9P8GLD4"/>
<dbReference type="Pfam" id="PF15624">
    <property type="entry name" value="Mif2_N"/>
    <property type="match status" value="1"/>
</dbReference>
<feature type="compositionally biased region" description="Basic and acidic residues" evidence="7">
    <location>
        <begin position="505"/>
        <end position="523"/>
    </location>
</feature>
<dbReference type="Proteomes" id="UP000767238">
    <property type="component" value="Unassembled WGS sequence"/>
</dbReference>
<organism evidence="10 11">
    <name type="scientific">Aureobasidium melanogenum</name>
    <name type="common">Aureobasidium pullulans var. melanogenum</name>
    <dbReference type="NCBI Taxonomy" id="46634"/>
    <lineage>
        <taxon>Eukaryota</taxon>
        <taxon>Fungi</taxon>
        <taxon>Dikarya</taxon>
        <taxon>Ascomycota</taxon>
        <taxon>Pezizomycotina</taxon>
        <taxon>Dothideomycetes</taxon>
        <taxon>Dothideomycetidae</taxon>
        <taxon>Dothideales</taxon>
        <taxon>Saccotheciaceae</taxon>
        <taxon>Aureobasidium</taxon>
    </lineage>
</organism>
<evidence type="ECO:0000256" key="1">
    <source>
        <dbReference type="ARBA" id="ARBA00004123"/>
    </source>
</evidence>
<feature type="region of interest" description="Disordered" evidence="7">
    <location>
        <begin position="445"/>
        <end position="593"/>
    </location>
</feature>
<feature type="compositionally biased region" description="Basic residues" evidence="7">
    <location>
        <begin position="524"/>
        <end position="540"/>
    </location>
</feature>
<dbReference type="SUPFAM" id="SSF51182">
    <property type="entry name" value="RmlC-like cupins"/>
    <property type="match status" value="1"/>
</dbReference>
<comment type="caution">
    <text evidence="10">The sequence shown here is derived from an EMBL/GenBank/DDBJ whole genome shotgun (WGS) entry which is preliminary data.</text>
</comment>
<comment type="function">
    <text evidence="5">Component of the kinetochore, a multiprotein complex that assembles on centromeric DNA and attaches chromosomes to spindle microtubules, mediating chromosome segregation and sister chromatid segregation during meiosis and mitosis. Component of the inner kinetochore constitutive centromere-associated network (CCAN), which serves as a structural platform for outer kinetochore assembly.</text>
</comment>
<evidence type="ECO:0000256" key="7">
    <source>
        <dbReference type="SAM" id="MobiDB-lite"/>
    </source>
</evidence>
<feature type="region of interest" description="Disordered" evidence="7">
    <location>
        <begin position="623"/>
        <end position="651"/>
    </location>
</feature>
<dbReference type="GO" id="GO:0051315">
    <property type="term" value="P:attachment of mitotic spindle microtubules to kinetochore"/>
    <property type="evidence" value="ECO:0007669"/>
    <property type="project" value="TreeGrafter"/>
</dbReference>
<reference evidence="10" key="1">
    <citation type="journal article" date="2021" name="J Fungi (Basel)">
        <title>Virulence traits and population genomics of the black yeast Aureobasidium melanogenum.</title>
        <authorList>
            <person name="Cernosa A."/>
            <person name="Sun X."/>
            <person name="Gostincar C."/>
            <person name="Fang C."/>
            <person name="Gunde-Cimerman N."/>
            <person name="Song Z."/>
        </authorList>
    </citation>
    <scope>NUCLEOTIDE SEQUENCE</scope>
    <source>
        <strain evidence="10">EXF-8016</strain>
    </source>
</reference>
<feature type="compositionally biased region" description="Basic and acidic residues" evidence="7">
    <location>
        <begin position="547"/>
        <end position="556"/>
    </location>
</feature>
<evidence type="ECO:0000259" key="8">
    <source>
        <dbReference type="Pfam" id="PF11699"/>
    </source>
</evidence>
<reference evidence="10" key="2">
    <citation type="submission" date="2021-08" db="EMBL/GenBank/DDBJ databases">
        <authorList>
            <person name="Gostincar C."/>
            <person name="Sun X."/>
            <person name="Song Z."/>
            <person name="Gunde-Cimerman N."/>
        </authorList>
    </citation>
    <scope>NUCLEOTIDE SEQUENCE</scope>
    <source>
        <strain evidence="10">EXF-8016</strain>
    </source>
</reference>
<comment type="similarity">
    <text evidence="2">Belongs to the CENP-C/MIF2 family.</text>
</comment>
<feature type="compositionally biased region" description="Basic residues" evidence="7">
    <location>
        <begin position="627"/>
        <end position="638"/>
    </location>
</feature>
<dbReference type="GO" id="GO:0051382">
    <property type="term" value="P:kinetochore assembly"/>
    <property type="evidence" value="ECO:0007669"/>
    <property type="project" value="InterPro"/>
</dbReference>
<feature type="compositionally biased region" description="Polar residues" evidence="7">
    <location>
        <begin position="86"/>
        <end position="110"/>
    </location>
</feature>
<feature type="non-terminal residue" evidence="10">
    <location>
        <position position="812"/>
    </location>
</feature>
<dbReference type="PANTHER" id="PTHR16684:SF11">
    <property type="entry name" value="CENTROMERE PROTEIN C"/>
    <property type="match status" value="1"/>
</dbReference>
<dbReference type="GO" id="GO:0000776">
    <property type="term" value="C:kinetochore"/>
    <property type="evidence" value="ECO:0007669"/>
    <property type="project" value="InterPro"/>
</dbReference>
<feature type="compositionally biased region" description="Polar residues" evidence="7">
    <location>
        <begin position="164"/>
        <end position="176"/>
    </location>
</feature>
<dbReference type="Gene3D" id="2.60.120.10">
    <property type="entry name" value="Jelly Rolls"/>
    <property type="match status" value="1"/>
</dbReference>
<feature type="region of interest" description="Disordered" evidence="7">
    <location>
        <begin position="258"/>
        <end position="381"/>
    </location>
</feature>
<protein>
    <recommendedName>
        <fullName evidence="6">CENP-C homolog</fullName>
    </recommendedName>
</protein>
<sequence length="812" mass="90288">MPAQSAASHTPQRQSRRHNNFKENINFFEPGKQGRRTGLVLKDTGVRDEHGFEPVSGIFSSPQPTPHQPSPQRSPLRSPQRAPPNGNDSALGSSSMVLQDSTENHTPSLTMTHVLTHASGSIPEISETLHLRKTPHLPPKAQTPRRSNIQGSPIRHSAIKPVDTQPSPQDAPSTTRTSRRLDFANKQQNKPQPNVAPSPSPFKPRFGKSRKSVFDLQQSPGRPQYNQQDADDLDNSVQQVQDAVNDLFQDDLPKDVLSSARSTRSQKRKLSNPSSPVAIQPSSVPKSNKRQRPSLEHQQDQTTLDHTIADQTTMDQTTVDQTVMDQTELPDQTDAEYTYITVDQTEMPDQTDLPDQTELPEQTELPDQTEMVDQTEAPEETGIEYTWVDQTVLDHTTYDQTVMDDTNVEQTIADETTMDKTEATHIHDHTMADATMADEDIAETTELPDEPVVEASAPLSTKKKRPFEVRKDAKEQPHEEDASDHDQEPDLSSPSHAAQDFIPPPEDHVQDESEHEPQPEPVKKRGRPKAAAKTKGKKKQQSASVEPRPRASRDSESVGPDGLKKPGPKSIVNLRAGTPAEDEGAKTTRSGRTSIKPLKYWCNETYIWNQGEVEGIVRAEPVEQPKPKRAAPSRKKGTRLGPIKEDEEEDEDLLPEAWEQELGVINSTVRAWDPRTGTGSTEVEGVNEDIAFAATAIKTQDVHGSSFRYAKVMTLPFFGSGMVEIPPDGYKRMKNSRKMQMVFFVHEGKVTVDIEDVQFGMTKGGVWQVPRGNNYAIMNESSTHPAKIFFAQGCEIQASSSQFEDMGRESQS</sequence>
<feature type="compositionally biased region" description="Low complexity" evidence="7">
    <location>
        <begin position="310"/>
        <end position="327"/>
    </location>
</feature>
<feature type="compositionally biased region" description="Polar residues" evidence="7">
    <location>
        <begin position="1"/>
        <end position="13"/>
    </location>
</feature>
<comment type="subcellular location">
    <subcellularLocation>
        <location evidence="1">Nucleus</location>
    </subcellularLocation>
</comment>
<evidence type="ECO:0000259" key="9">
    <source>
        <dbReference type="Pfam" id="PF15624"/>
    </source>
</evidence>
<feature type="compositionally biased region" description="Polar residues" evidence="7">
    <location>
        <begin position="215"/>
        <end position="228"/>
    </location>
</feature>
<dbReference type="InterPro" id="IPR028929">
    <property type="entry name" value="Mif2_N"/>
</dbReference>
<name>A0A9P8GLD4_AURME</name>
<feature type="region of interest" description="Disordered" evidence="7">
    <location>
        <begin position="1"/>
        <end position="110"/>
    </location>
</feature>
<feature type="compositionally biased region" description="Basic and acidic residues" evidence="7">
    <location>
        <begin position="466"/>
        <end position="488"/>
    </location>
</feature>
<dbReference type="InterPro" id="IPR028386">
    <property type="entry name" value="CENP-C/Mif2/cnp3"/>
</dbReference>
<dbReference type="Pfam" id="PF11699">
    <property type="entry name" value="CENP-C_C"/>
    <property type="match status" value="1"/>
</dbReference>
<evidence type="ECO:0000313" key="10">
    <source>
        <dbReference type="EMBL" id="KAH0228056.1"/>
    </source>
</evidence>
<feature type="region of interest" description="Disordered" evidence="7">
    <location>
        <begin position="128"/>
        <end position="234"/>
    </location>
</feature>
<dbReference type="GO" id="GO:0019237">
    <property type="term" value="F:centromeric DNA binding"/>
    <property type="evidence" value="ECO:0007669"/>
    <property type="project" value="InterPro"/>
</dbReference>
<dbReference type="InterPro" id="IPR014710">
    <property type="entry name" value="RmlC-like_jellyroll"/>
</dbReference>